<feature type="domain" description="GFO/IDH/MocA-like oxidoreductase" evidence="3">
    <location>
        <begin position="134"/>
        <end position="277"/>
    </location>
</feature>
<dbReference type="KEGG" id="knv:Pan216_55350"/>
<keyword evidence="5" id="KW-1185">Reference proteome</keyword>
<accession>A0A518BCD7</accession>
<evidence type="ECO:0000259" key="3">
    <source>
        <dbReference type="Pfam" id="PF22725"/>
    </source>
</evidence>
<dbReference type="GO" id="GO:0000166">
    <property type="term" value="F:nucleotide binding"/>
    <property type="evidence" value="ECO:0007669"/>
    <property type="project" value="InterPro"/>
</dbReference>
<dbReference type="AlphaFoldDB" id="A0A518BCD7"/>
<keyword evidence="1 4" id="KW-0560">Oxidoreductase</keyword>
<dbReference type="EMBL" id="CP036279">
    <property type="protein sequence ID" value="QDU64644.1"/>
    <property type="molecule type" value="Genomic_DNA"/>
</dbReference>
<dbReference type="Proteomes" id="UP000317093">
    <property type="component" value="Chromosome"/>
</dbReference>
<proteinExistence type="predicted"/>
<dbReference type="PANTHER" id="PTHR43818">
    <property type="entry name" value="BCDNA.GH03377"/>
    <property type="match status" value="1"/>
</dbReference>
<organism evidence="4 5">
    <name type="scientific">Kolteria novifilia</name>
    <dbReference type="NCBI Taxonomy" id="2527975"/>
    <lineage>
        <taxon>Bacteria</taxon>
        <taxon>Pseudomonadati</taxon>
        <taxon>Planctomycetota</taxon>
        <taxon>Planctomycetia</taxon>
        <taxon>Kolteriales</taxon>
        <taxon>Kolteriaceae</taxon>
        <taxon>Kolteria</taxon>
    </lineage>
</organism>
<evidence type="ECO:0000256" key="1">
    <source>
        <dbReference type="ARBA" id="ARBA00023002"/>
    </source>
</evidence>
<dbReference type="Pfam" id="PF01408">
    <property type="entry name" value="GFO_IDH_MocA"/>
    <property type="match status" value="1"/>
</dbReference>
<dbReference type="GO" id="GO:0047061">
    <property type="term" value="F:glucose-fructose oxidoreductase activity"/>
    <property type="evidence" value="ECO:0007669"/>
    <property type="project" value="UniProtKB-EC"/>
</dbReference>
<dbReference type="InterPro" id="IPR000683">
    <property type="entry name" value="Gfo/Idh/MocA-like_OxRdtase_N"/>
</dbReference>
<name>A0A518BCD7_9BACT</name>
<dbReference type="Gene3D" id="3.30.360.10">
    <property type="entry name" value="Dihydrodipicolinate Reductase, domain 2"/>
    <property type="match status" value="1"/>
</dbReference>
<dbReference type="InterPro" id="IPR055170">
    <property type="entry name" value="GFO_IDH_MocA-like_dom"/>
</dbReference>
<dbReference type="SUPFAM" id="SSF55347">
    <property type="entry name" value="Glyceraldehyde-3-phosphate dehydrogenase-like, C-terminal domain"/>
    <property type="match status" value="1"/>
</dbReference>
<protein>
    <submittedName>
        <fullName evidence="4">Glucose--fructose oxidoreductase</fullName>
        <ecNumber evidence="4">1.1.99.28</ecNumber>
    </submittedName>
</protein>
<dbReference type="EC" id="1.1.99.28" evidence="4"/>
<evidence type="ECO:0000313" key="4">
    <source>
        <dbReference type="EMBL" id="QDU64644.1"/>
    </source>
</evidence>
<dbReference type="SUPFAM" id="SSF51735">
    <property type="entry name" value="NAD(P)-binding Rossmann-fold domains"/>
    <property type="match status" value="1"/>
</dbReference>
<feature type="domain" description="Gfo/Idh/MocA-like oxidoreductase N-terminal" evidence="2">
    <location>
        <begin position="4"/>
        <end position="124"/>
    </location>
</feature>
<dbReference type="InterPro" id="IPR036291">
    <property type="entry name" value="NAD(P)-bd_dom_sf"/>
</dbReference>
<dbReference type="Pfam" id="PF22725">
    <property type="entry name" value="GFO_IDH_MocA_C3"/>
    <property type="match status" value="1"/>
</dbReference>
<reference evidence="4 5" key="1">
    <citation type="submission" date="2019-02" db="EMBL/GenBank/DDBJ databases">
        <title>Deep-cultivation of Planctomycetes and their phenomic and genomic characterization uncovers novel biology.</title>
        <authorList>
            <person name="Wiegand S."/>
            <person name="Jogler M."/>
            <person name="Boedeker C."/>
            <person name="Pinto D."/>
            <person name="Vollmers J."/>
            <person name="Rivas-Marin E."/>
            <person name="Kohn T."/>
            <person name="Peeters S.H."/>
            <person name="Heuer A."/>
            <person name="Rast P."/>
            <person name="Oberbeckmann S."/>
            <person name="Bunk B."/>
            <person name="Jeske O."/>
            <person name="Meyerdierks A."/>
            <person name="Storesund J.E."/>
            <person name="Kallscheuer N."/>
            <person name="Luecker S."/>
            <person name="Lage O.M."/>
            <person name="Pohl T."/>
            <person name="Merkel B.J."/>
            <person name="Hornburger P."/>
            <person name="Mueller R.-W."/>
            <person name="Bruemmer F."/>
            <person name="Labrenz M."/>
            <person name="Spormann A.M."/>
            <person name="Op den Camp H."/>
            <person name="Overmann J."/>
            <person name="Amann R."/>
            <person name="Jetten M.S.M."/>
            <person name="Mascher T."/>
            <person name="Medema M.H."/>
            <person name="Devos D.P."/>
            <person name="Kaster A.-K."/>
            <person name="Ovreas L."/>
            <person name="Rohde M."/>
            <person name="Galperin M.Y."/>
            <person name="Jogler C."/>
        </authorList>
    </citation>
    <scope>NUCLEOTIDE SEQUENCE [LARGE SCALE GENOMIC DNA]</scope>
    <source>
        <strain evidence="4 5">Pan216</strain>
    </source>
</reference>
<dbReference type="PANTHER" id="PTHR43818:SF11">
    <property type="entry name" value="BCDNA.GH03377"/>
    <property type="match status" value="1"/>
</dbReference>
<evidence type="ECO:0000259" key="2">
    <source>
        <dbReference type="Pfam" id="PF01408"/>
    </source>
</evidence>
<evidence type="ECO:0000313" key="5">
    <source>
        <dbReference type="Proteomes" id="UP000317093"/>
    </source>
</evidence>
<dbReference type="InterPro" id="IPR050463">
    <property type="entry name" value="Gfo/Idh/MocA_oxidrdct_glycsds"/>
</dbReference>
<sequence length="358" mass="39734">MAKYRVVGINFDHMHIGDNLRMAFEHPACEIVGVCDETPSRMKDAIAQFSLPQDRVFTDVAACMEAADPDLILLCPATAAHGDWTERLAPYGKPILMEKPFAASLEEADRMVAACQRHGAKLAINWPMVWYPSHRTAKRLVDEGTIGRVLEVHYYDGNRGPLWHTADKIERTADEVEREKPSSWFYQRSAGGGSLLDYLGYGVTLGTWFLGGAKPIEVVAMADRPDGLEVDEHSVTIARYAFGLSKFETRWGTFTDPWTHQPQPKCGFVLVGTDGTISSFDKEATIRVQTADHPEGREVAVDSLETPHQNPVQYLIDCLERDVPVEGPLSPELSRIGQQIVDTAVRSAEEGRVLPLMG</sequence>
<gene>
    <name evidence="4" type="primary">gfo_6</name>
    <name evidence="4" type="ORF">Pan216_55350</name>
</gene>
<dbReference type="Gene3D" id="3.40.50.720">
    <property type="entry name" value="NAD(P)-binding Rossmann-like Domain"/>
    <property type="match status" value="1"/>
</dbReference>